<dbReference type="EMBL" id="BPLR01014550">
    <property type="protein sequence ID" value="GIY69553.1"/>
    <property type="molecule type" value="Genomic_DNA"/>
</dbReference>
<keyword evidence="3" id="KW-1185">Reference proteome</keyword>
<comment type="caution">
    <text evidence="2">The sequence shown here is derived from an EMBL/GenBank/DDBJ whole genome shotgun (WGS) entry which is preliminary data.</text>
</comment>
<dbReference type="Proteomes" id="UP001054945">
    <property type="component" value="Unassembled WGS sequence"/>
</dbReference>
<name>A0AAV4VHN1_CAEEX</name>
<accession>A0AAV4VHN1</accession>
<feature type="chain" id="PRO_5043371780" evidence="1">
    <location>
        <begin position="23"/>
        <end position="134"/>
    </location>
</feature>
<protein>
    <submittedName>
        <fullName evidence="2">Uncharacterized protein</fullName>
    </submittedName>
</protein>
<evidence type="ECO:0000313" key="2">
    <source>
        <dbReference type="EMBL" id="GIY69553.1"/>
    </source>
</evidence>
<reference evidence="2 3" key="1">
    <citation type="submission" date="2021-06" db="EMBL/GenBank/DDBJ databases">
        <title>Caerostris extrusa draft genome.</title>
        <authorList>
            <person name="Kono N."/>
            <person name="Arakawa K."/>
        </authorList>
    </citation>
    <scope>NUCLEOTIDE SEQUENCE [LARGE SCALE GENOMIC DNA]</scope>
</reference>
<organism evidence="2 3">
    <name type="scientific">Caerostris extrusa</name>
    <name type="common">Bark spider</name>
    <name type="synonym">Caerostris bankana</name>
    <dbReference type="NCBI Taxonomy" id="172846"/>
    <lineage>
        <taxon>Eukaryota</taxon>
        <taxon>Metazoa</taxon>
        <taxon>Ecdysozoa</taxon>
        <taxon>Arthropoda</taxon>
        <taxon>Chelicerata</taxon>
        <taxon>Arachnida</taxon>
        <taxon>Araneae</taxon>
        <taxon>Araneomorphae</taxon>
        <taxon>Entelegynae</taxon>
        <taxon>Araneoidea</taxon>
        <taxon>Araneidae</taxon>
        <taxon>Caerostris</taxon>
    </lineage>
</organism>
<dbReference type="AlphaFoldDB" id="A0AAV4VHN1"/>
<evidence type="ECO:0000313" key="3">
    <source>
        <dbReference type="Proteomes" id="UP001054945"/>
    </source>
</evidence>
<gene>
    <name evidence="2" type="ORF">CEXT_302011</name>
</gene>
<proteinExistence type="predicted"/>
<sequence>MVISINAISTKALLIALPCFSADPPEEPKNCEVTNSTAKCILVECTKDQDEGPEQLFQLDVFDTSSKELLINITDFNPEFRVCSLPAESSFYYYCTPSTATEKARGSKSMPTLRASMGTVVSEVKYLISSQYLQ</sequence>
<evidence type="ECO:0000256" key="1">
    <source>
        <dbReference type="SAM" id="SignalP"/>
    </source>
</evidence>
<keyword evidence="1" id="KW-0732">Signal</keyword>
<feature type="signal peptide" evidence="1">
    <location>
        <begin position="1"/>
        <end position="22"/>
    </location>
</feature>